<reference evidence="8 9" key="1">
    <citation type="submission" date="2021-03" db="EMBL/GenBank/DDBJ databases">
        <title>Antimicrobial resistance genes in bacteria isolated from Japanese honey, and their potential for conferring macrolide and lincosamide resistance in the American foulbrood pathogen Paenibacillus larvae.</title>
        <authorList>
            <person name="Okamoto M."/>
            <person name="Kumagai M."/>
            <person name="Kanamori H."/>
            <person name="Takamatsu D."/>
        </authorList>
    </citation>
    <scope>NUCLEOTIDE SEQUENCE [LARGE SCALE GENOMIC DNA]</scope>
    <source>
        <strain evidence="8 9">J34TS1</strain>
    </source>
</reference>
<feature type="transmembrane region" description="Helical" evidence="6">
    <location>
        <begin position="525"/>
        <end position="544"/>
    </location>
</feature>
<feature type="transmembrane region" description="Helical" evidence="6">
    <location>
        <begin position="581"/>
        <end position="605"/>
    </location>
</feature>
<feature type="transmembrane region" description="Helical" evidence="6">
    <location>
        <begin position="299"/>
        <end position="325"/>
    </location>
</feature>
<dbReference type="PANTHER" id="PTHR33406:SF13">
    <property type="entry name" value="MEMBRANE PROTEIN YDFJ"/>
    <property type="match status" value="1"/>
</dbReference>
<dbReference type="Proteomes" id="UP000682811">
    <property type="component" value="Unassembled WGS sequence"/>
</dbReference>
<dbReference type="RefSeq" id="WP_212981261.1">
    <property type="nucleotide sequence ID" value="NZ_AP025343.1"/>
</dbReference>
<evidence type="ECO:0000256" key="3">
    <source>
        <dbReference type="ARBA" id="ARBA00022692"/>
    </source>
</evidence>
<accession>A0A920CUD9</accession>
<feature type="transmembrane region" description="Helical" evidence="6">
    <location>
        <begin position="226"/>
        <end position="246"/>
    </location>
</feature>
<dbReference type="SUPFAM" id="SSF82866">
    <property type="entry name" value="Multidrug efflux transporter AcrB transmembrane domain"/>
    <property type="match status" value="2"/>
</dbReference>
<proteinExistence type="predicted"/>
<keyword evidence="5 6" id="KW-0472">Membrane</keyword>
<dbReference type="InterPro" id="IPR050545">
    <property type="entry name" value="Mycobact_MmpL"/>
</dbReference>
<evidence type="ECO:0000259" key="7">
    <source>
        <dbReference type="PROSITE" id="PS50156"/>
    </source>
</evidence>
<dbReference type="PANTHER" id="PTHR33406">
    <property type="entry name" value="MEMBRANE PROTEIN MJ1562-RELATED"/>
    <property type="match status" value="1"/>
</dbReference>
<name>A0A920CUD9_9BACL</name>
<keyword evidence="9" id="KW-1185">Reference proteome</keyword>
<protein>
    <submittedName>
        <fullName evidence="8">Transporter</fullName>
    </submittedName>
</protein>
<keyword evidence="2" id="KW-1003">Cell membrane</keyword>
<evidence type="ECO:0000256" key="1">
    <source>
        <dbReference type="ARBA" id="ARBA00004651"/>
    </source>
</evidence>
<evidence type="ECO:0000313" key="8">
    <source>
        <dbReference type="EMBL" id="GIO51235.1"/>
    </source>
</evidence>
<dbReference type="AlphaFoldDB" id="A0A920CUD9"/>
<feature type="transmembrane region" description="Helical" evidence="6">
    <location>
        <begin position="175"/>
        <end position="195"/>
    </location>
</feature>
<feature type="transmembrane region" description="Helical" evidence="6">
    <location>
        <begin position="655"/>
        <end position="677"/>
    </location>
</feature>
<keyword evidence="3 6" id="KW-0812">Transmembrane</keyword>
<evidence type="ECO:0000313" key="9">
    <source>
        <dbReference type="Proteomes" id="UP000682811"/>
    </source>
</evidence>
<feature type="transmembrane region" description="Helical" evidence="6">
    <location>
        <begin position="626"/>
        <end position="649"/>
    </location>
</feature>
<dbReference type="GO" id="GO:0005886">
    <property type="term" value="C:plasma membrane"/>
    <property type="evidence" value="ECO:0007669"/>
    <property type="project" value="UniProtKB-SubCell"/>
</dbReference>
<evidence type="ECO:0000256" key="5">
    <source>
        <dbReference type="ARBA" id="ARBA00023136"/>
    </source>
</evidence>
<gene>
    <name evidence="8" type="ORF">J34TS1_60000</name>
</gene>
<sequence length="706" mass="76586">MGKMEIHFIKRFPGMILLCWTAFFVVFGSLSVQLPSAVQGPGLYTHGASHEVQKILEERLGILPEPIIILFNKQAEVKQTMFEQAIGNTLHSIGRLNGMTFLMSPLDHPELMNDDAAYALIGFGNSPEQQQAISKQIRRLLPESEGISVQLTGKTIIQEDVNKSSMHDFMVAERIGIPAAFIILLLAFGGILYALIPVLMGLLTVSAAMGLTVVISRIWGLELSNFILNVIPMTGLALSLDFAFIITSRFREEMGKGANPEEALRATLSTAGRAVYFSAVCVACGLIGVSFIPMPMFESAALCSLIVVILAAAINLSLVPALLVLMSPLIRRSRSAVKLPGPSYKLWLFWADRVMRRPLQVMGAAGLMLLVLLLPAFGLVTEVPDASSLPAAAESRQAEETIRARFQMEGKSEVLAVLLAAGNSFTQTELQAASDWFKEVNHDVSVISVKPLSGLRSGQSNESALGDLAVFRITLTGKPGSAEVHQWLRDAEQKAARSGVRIWLGGEAKSIQEVKDAVAHSLPNMLGFIAISNLLVLLMAFRSFLIPLKAFMMNILSILASFGVLVLVFQTGSTGLPPEKIAIMVPVFVFGLVFGVSMDYGVFLLSRMSEAFEETGDADEAIRRGMAATGKIITSAAAILIAVTLPFAFGEVVGVRQLGVGIASAVLIDVTLIRLLLVPSLMRLLGHLNWWMPRWLLLLLPNQRRN</sequence>
<dbReference type="EMBL" id="BORT01000047">
    <property type="protein sequence ID" value="GIO51235.1"/>
    <property type="molecule type" value="Genomic_DNA"/>
</dbReference>
<comment type="caution">
    <text evidence="8">The sequence shown here is derived from an EMBL/GenBank/DDBJ whole genome shotgun (WGS) entry which is preliminary data.</text>
</comment>
<feature type="transmembrane region" description="Helical" evidence="6">
    <location>
        <begin position="202"/>
        <end position="220"/>
    </location>
</feature>
<feature type="domain" description="SSD" evidence="7">
    <location>
        <begin position="199"/>
        <end position="325"/>
    </location>
</feature>
<feature type="transmembrane region" description="Helical" evidence="6">
    <location>
        <begin position="551"/>
        <end position="569"/>
    </location>
</feature>
<dbReference type="Pfam" id="PF03176">
    <property type="entry name" value="MMPL"/>
    <property type="match status" value="2"/>
</dbReference>
<feature type="transmembrane region" description="Helical" evidence="6">
    <location>
        <begin position="274"/>
        <end position="293"/>
    </location>
</feature>
<dbReference type="InterPro" id="IPR000731">
    <property type="entry name" value="SSD"/>
</dbReference>
<evidence type="ECO:0000256" key="4">
    <source>
        <dbReference type="ARBA" id="ARBA00022989"/>
    </source>
</evidence>
<evidence type="ECO:0000256" key="2">
    <source>
        <dbReference type="ARBA" id="ARBA00022475"/>
    </source>
</evidence>
<evidence type="ECO:0000256" key="6">
    <source>
        <dbReference type="SAM" id="Phobius"/>
    </source>
</evidence>
<dbReference type="PROSITE" id="PS50156">
    <property type="entry name" value="SSD"/>
    <property type="match status" value="1"/>
</dbReference>
<feature type="transmembrane region" description="Helical" evidence="6">
    <location>
        <begin position="361"/>
        <end position="380"/>
    </location>
</feature>
<dbReference type="Gene3D" id="1.20.1640.10">
    <property type="entry name" value="Multidrug efflux transporter AcrB transmembrane domain"/>
    <property type="match status" value="2"/>
</dbReference>
<keyword evidence="4 6" id="KW-1133">Transmembrane helix</keyword>
<dbReference type="InterPro" id="IPR004869">
    <property type="entry name" value="MMPL_dom"/>
</dbReference>
<comment type="subcellular location">
    <subcellularLocation>
        <location evidence="1">Cell membrane</location>
        <topology evidence="1">Multi-pass membrane protein</topology>
    </subcellularLocation>
</comment>
<organism evidence="8 9">
    <name type="scientific">Paenibacillus azoreducens</name>
    <dbReference type="NCBI Taxonomy" id="116718"/>
    <lineage>
        <taxon>Bacteria</taxon>
        <taxon>Bacillati</taxon>
        <taxon>Bacillota</taxon>
        <taxon>Bacilli</taxon>
        <taxon>Bacillales</taxon>
        <taxon>Paenibacillaceae</taxon>
        <taxon>Paenibacillus</taxon>
    </lineage>
</organism>